<dbReference type="InterPro" id="IPR000577">
    <property type="entry name" value="Carb_kinase_FGGY"/>
</dbReference>
<comment type="similarity">
    <text evidence="1 4">Belongs to the FGGY kinase family.</text>
</comment>
<evidence type="ECO:0000256" key="1">
    <source>
        <dbReference type="ARBA" id="ARBA00009156"/>
    </source>
</evidence>
<name>H0G329_RHIML</name>
<protein>
    <submittedName>
        <fullName evidence="7">Carbohydrate kinase FGGY</fullName>
    </submittedName>
</protein>
<feature type="domain" description="Carbohydrate kinase FGGY N-terminal" evidence="5">
    <location>
        <begin position="9"/>
        <end position="251"/>
    </location>
</feature>
<dbReference type="Gene3D" id="3.30.420.40">
    <property type="match status" value="2"/>
</dbReference>
<dbReference type="AlphaFoldDB" id="H0G329"/>
<dbReference type="InterPro" id="IPR018483">
    <property type="entry name" value="Carb_kinase_FGGY_CS"/>
</dbReference>
<sequence>MRMQPDERYVIGMDSSTQSVKAVAWTADGTPRAEGRAPHRISTPHPHKAEQDAEDWWSAACQALSSLMSQIDADRVDGIAISNQRETMVLLGEDRKPLAPATVWLDRRAQDVVQSLADEFGGERLHAISGKPVDVIPCVYRLRYYRQHEPELLDRAAQILSVHDFLTQKLTDEAAASWTSGDPFGLLDIETKQWSRAILDHLGIPVTKLPPLYRPGTLIGRVTAHAAMATGLAAGLPVYAGGGDGHCAGLGVNVIKPGVVYLNLGTAAVGGCWSPTRKLSRYWRTLVSPSGEGYLLESCQRAGAYFVNWLLDAFAGGRSDPAIFDRLESEASSLDVGSGGVTVCSYLMGCMDPHWDANARATFTGMGPETGIGHLYRASMEAITLEFVRSLLEMKSMGVAADRIFVIGGGAGSPLWRQMVADASGLPVIRSLSNEASALGAGMSAAVGAGWYGHFSEAADAMSRLAEQVEPRPATAEAWAALSRRQANLYRAIRHLDHADNGT</sequence>
<organism evidence="7 8">
    <name type="scientific">Sinorhizobium meliloti CCNWSX0020</name>
    <dbReference type="NCBI Taxonomy" id="1107881"/>
    <lineage>
        <taxon>Bacteria</taxon>
        <taxon>Pseudomonadati</taxon>
        <taxon>Pseudomonadota</taxon>
        <taxon>Alphaproteobacteria</taxon>
        <taxon>Hyphomicrobiales</taxon>
        <taxon>Rhizobiaceae</taxon>
        <taxon>Sinorhizobium/Ensifer group</taxon>
        <taxon>Sinorhizobium</taxon>
    </lineage>
</organism>
<dbReference type="SUPFAM" id="SSF53067">
    <property type="entry name" value="Actin-like ATPase domain"/>
    <property type="match status" value="2"/>
</dbReference>
<evidence type="ECO:0000256" key="2">
    <source>
        <dbReference type="ARBA" id="ARBA00022679"/>
    </source>
</evidence>
<dbReference type="CDD" id="cd07779">
    <property type="entry name" value="ASKHA_NBD_FGGY_YgcE-like"/>
    <property type="match status" value="1"/>
</dbReference>
<dbReference type="GO" id="GO:0016773">
    <property type="term" value="F:phosphotransferase activity, alcohol group as acceptor"/>
    <property type="evidence" value="ECO:0007669"/>
    <property type="project" value="InterPro"/>
</dbReference>
<keyword evidence="2 4" id="KW-0808">Transferase</keyword>
<dbReference type="InterPro" id="IPR018485">
    <property type="entry name" value="FGGY_C"/>
</dbReference>
<dbReference type="Pfam" id="PF00370">
    <property type="entry name" value="FGGY_N"/>
    <property type="match status" value="1"/>
</dbReference>
<dbReference type="PIRSF" id="PIRSF000538">
    <property type="entry name" value="GlpK"/>
    <property type="match status" value="1"/>
</dbReference>
<evidence type="ECO:0000256" key="3">
    <source>
        <dbReference type="ARBA" id="ARBA00022777"/>
    </source>
</evidence>
<evidence type="ECO:0000259" key="5">
    <source>
        <dbReference type="Pfam" id="PF00370"/>
    </source>
</evidence>
<dbReference type="InterPro" id="IPR050406">
    <property type="entry name" value="FGGY_Carb_Kinase"/>
</dbReference>
<dbReference type="PROSITE" id="PS00445">
    <property type="entry name" value="FGGY_KINASES_2"/>
    <property type="match status" value="1"/>
</dbReference>
<dbReference type="GO" id="GO:0016301">
    <property type="term" value="F:kinase activity"/>
    <property type="evidence" value="ECO:0007669"/>
    <property type="project" value="UniProtKB-KW"/>
</dbReference>
<evidence type="ECO:0000259" key="6">
    <source>
        <dbReference type="Pfam" id="PF02782"/>
    </source>
</evidence>
<dbReference type="Proteomes" id="UP000004038">
    <property type="component" value="Unassembled WGS sequence"/>
</dbReference>
<reference evidence="7 8" key="1">
    <citation type="journal article" date="2012" name="J. Bacteriol.">
        <title>Draft Genome Sequence of Sinorhizobium meliloti CCNWSX0020, a Nitrogen-Fixing Symbiont with Copper Tolerance Capability Isolated from Lead-Zinc Mine Tailings.</title>
        <authorList>
            <person name="Li Z."/>
            <person name="Ma Z."/>
            <person name="Hao X."/>
            <person name="Wei G."/>
        </authorList>
    </citation>
    <scope>NUCLEOTIDE SEQUENCE [LARGE SCALE GENOMIC DNA]</scope>
    <source>
        <strain evidence="7 8">CCNWSX0020</strain>
    </source>
</reference>
<dbReference type="PATRIC" id="fig|1107881.3.peg.3938"/>
<evidence type="ECO:0000313" key="8">
    <source>
        <dbReference type="Proteomes" id="UP000004038"/>
    </source>
</evidence>
<evidence type="ECO:0000313" key="7">
    <source>
        <dbReference type="EMBL" id="EHK76297.1"/>
    </source>
</evidence>
<dbReference type="GO" id="GO:0005975">
    <property type="term" value="P:carbohydrate metabolic process"/>
    <property type="evidence" value="ECO:0007669"/>
    <property type="project" value="InterPro"/>
</dbReference>
<feature type="domain" description="Carbohydrate kinase FGGY C-terminal" evidence="6">
    <location>
        <begin position="265"/>
        <end position="448"/>
    </location>
</feature>
<keyword evidence="3 4" id="KW-0418">Kinase</keyword>
<accession>H0G329</accession>
<proteinExistence type="inferred from homology"/>
<dbReference type="InterPro" id="IPR043129">
    <property type="entry name" value="ATPase_NBD"/>
</dbReference>
<dbReference type="PANTHER" id="PTHR43095:SF5">
    <property type="entry name" value="XYLULOSE KINASE"/>
    <property type="match status" value="1"/>
</dbReference>
<dbReference type="EMBL" id="AGVV01000040">
    <property type="protein sequence ID" value="EHK76297.1"/>
    <property type="molecule type" value="Genomic_DNA"/>
</dbReference>
<gene>
    <name evidence="7" type="ORF">SM0020_19375</name>
</gene>
<evidence type="ECO:0000256" key="4">
    <source>
        <dbReference type="RuleBase" id="RU003733"/>
    </source>
</evidence>
<dbReference type="InterPro" id="IPR018484">
    <property type="entry name" value="FGGY_N"/>
</dbReference>
<dbReference type="Pfam" id="PF02782">
    <property type="entry name" value="FGGY_C"/>
    <property type="match status" value="1"/>
</dbReference>
<dbReference type="PANTHER" id="PTHR43095">
    <property type="entry name" value="SUGAR KINASE"/>
    <property type="match status" value="1"/>
</dbReference>